<dbReference type="AlphaFoldDB" id="A0ABD1E8G3"/>
<feature type="compositionally biased region" description="Acidic residues" evidence="5">
    <location>
        <begin position="156"/>
        <end position="170"/>
    </location>
</feature>
<dbReference type="SMART" id="SM00353">
    <property type="entry name" value="HLH"/>
    <property type="match status" value="1"/>
</dbReference>
<evidence type="ECO:0000256" key="4">
    <source>
        <dbReference type="ARBA" id="ARBA00023242"/>
    </source>
</evidence>
<dbReference type="Gene3D" id="4.10.280.10">
    <property type="entry name" value="Helix-loop-helix DNA-binding domain"/>
    <property type="match status" value="1"/>
</dbReference>
<accession>A0ABD1E8G3</accession>
<dbReference type="InterPro" id="IPR011598">
    <property type="entry name" value="bHLH_dom"/>
</dbReference>
<evidence type="ECO:0000256" key="2">
    <source>
        <dbReference type="ARBA" id="ARBA00023015"/>
    </source>
</evidence>
<evidence type="ECO:0000313" key="8">
    <source>
        <dbReference type="Proteomes" id="UP001566132"/>
    </source>
</evidence>
<sequence>MMMSENERKVRKPLIEKKRRARINNSLECLKQILLYLDPYVASRTGTKTTKLEKADILELTVNLLTKIYQSNVSYTNVPLNSPQFLRTKIQQPLSTIQKFHFRRSICAFQEQAQPSSSSEDLLSNLKELEITLGSTVSSSDSELDDKRNKVTSTQENEDVVEDVELEEDEEKHVWRPW</sequence>
<evidence type="ECO:0000256" key="3">
    <source>
        <dbReference type="ARBA" id="ARBA00023163"/>
    </source>
</evidence>
<keyword evidence="8" id="KW-1185">Reference proteome</keyword>
<dbReference type="Pfam" id="PF00010">
    <property type="entry name" value="HLH"/>
    <property type="match status" value="1"/>
</dbReference>
<dbReference type="EMBL" id="JBDJPC010000010">
    <property type="protein sequence ID" value="KAL1490690.1"/>
    <property type="molecule type" value="Genomic_DNA"/>
</dbReference>
<comment type="subcellular location">
    <subcellularLocation>
        <location evidence="1">Nucleus</location>
    </subcellularLocation>
</comment>
<dbReference type="Proteomes" id="UP001566132">
    <property type="component" value="Unassembled WGS sequence"/>
</dbReference>
<dbReference type="SUPFAM" id="SSF47459">
    <property type="entry name" value="HLH, helix-loop-helix DNA-binding domain"/>
    <property type="match status" value="1"/>
</dbReference>
<organism evidence="7 8">
    <name type="scientific">Hypothenemus hampei</name>
    <name type="common">Coffee berry borer</name>
    <dbReference type="NCBI Taxonomy" id="57062"/>
    <lineage>
        <taxon>Eukaryota</taxon>
        <taxon>Metazoa</taxon>
        <taxon>Ecdysozoa</taxon>
        <taxon>Arthropoda</taxon>
        <taxon>Hexapoda</taxon>
        <taxon>Insecta</taxon>
        <taxon>Pterygota</taxon>
        <taxon>Neoptera</taxon>
        <taxon>Endopterygota</taxon>
        <taxon>Coleoptera</taxon>
        <taxon>Polyphaga</taxon>
        <taxon>Cucujiformia</taxon>
        <taxon>Curculionidae</taxon>
        <taxon>Scolytinae</taxon>
        <taxon>Hypothenemus</taxon>
    </lineage>
</organism>
<feature type="domain" description="BHLH" evidence="6">
    <location>
        <begin position="7"/>
        <end position="68"/>
    </location>
</feature>
<evidence type="ECO:0000313" key="7">
    <source>
        <dbReference type="EMBL" id="KAL1490690.1"/>
    </source>
</evidence>
<evidence type="ECO:0000256" key="5">
    <source>
        <dbReference type="SAM" id="MobiDB-lite"/>
    </source>
</evidence>
<dbReference type="PANTHER" id="PTHR10985">
    <property type="entry name" value="BASIC HELIX-LOOP-HELIX TRANSCRIPTION FACTOR, HES-RELATED"/>
    <property type="match status" value="1"/>
</dbReference>
<proteinExistence type="predicted"/>
<gene>
    <name evidence="7" type="ORF">ABEB36_013345</name>
</gene>
<feature type="region of interest" description="Disordered" evidence="5">
    <location>
        <begin position="136"/>
        <end position="178"/>
    </location>
</feature>
<dbReference type="InterPro" id="IPR036638">
    <property type="entry name" value="HLH_DNA-bd_sf"/>
</dbReference>
<keyword evidence="2" id="KW-0805">Transcription regulation</keyword>
<name>A0ABD1E8G3_HYPHA</name>
<keyword evidence="4" id="KW-0539">Nucleus</keyword>
<keyword evidence="3" id="KW-0804">Transcription</keyword>
<evidence type="ECO:0000259" key="6">
    <source>
        <dbReference type="PROSITE" id="PS50888"/>
    </source>
</evidence>
<dbReference type="PROSITE" id="PS50888">
    <property type="entry name" value="BHLH"/>
    <property type="match status" value="1"/>
</dbReference>
<reference evidence="7 8" key="1">
    <citation type="submission" date="2024-05" db="EMBL/GenBank/DDBJ databases">
        <title>Genetic variation in Jamaican populations of the coffee berry borer (Hypothenemus hampei).</title>
        <authorList>
            <person name="Errbii M."/>
            <person name="Myrie A."/>
        </authorList>
    </citation>
    <scope>NUCLEOTIDE SEQUENCE [LARGE SCALE GENOMIC DNA]</scope>
    <source>
        <strain evidence="7">JA-Hopewell-2020-01-JO</strain>
        <tissue evidence="7">Whole body</tissue>
    </source>
</reference>
<evidence type="ECO:0000256" key="1">
    <source>
        <dbReference type="ARBA" id="ARBA00004123"/>
    </source>
</evidence>
<protein>
    <recommendedName>
        <fullName evidence="6">BHLH domain-containing protein</fullName>
    </recommendedName>
</protein>
<comment type="caution">
    <text evidence="7">The sequence shown here is derived from an EMBL/GenBank/DDBJ whole genome shotgun (WGS) entry which is preliminary data.</text>
</comment>
<dbReference type="GO" id="GO:0005634">
    <property type="term" value="C:nucleus"/>
    <property type="evidence" value="ECO:0007669"/>
    <property type="project" value="UniProtKB-SubCell"/>
</dbReference>
<dbReference type="InterPro" id="IPR050370">
    <property type="entry name" value="HES_HEY"/>
</dbReference>